<gene>
    <name evidence="2" type="ORF">PCON_07174</name>
</gene>
<feature type="region of interest" description="Disordered" evidence="1">
    <location>
        <begin position="1"/>
        <end position="23"/>
    </location>
</feature>
<protein>
    <submittedName>
        <fullName evidence="2">Uncharacterized protein</fullName>
    </submittedName>
</protein>
<feature type="compositionally biased region" description="Polar residues" evidence="1">
    <location>
        <begin position="1"/>
        <end position="21"/>
    </location>
</feature>
<sequence>MLTNNPPSQANGAQRAAQGSLQVPEARHRNLNAGRQQMGNVPAAVWGNGPPDHQHHGQHYGGQSTTYGEYLGVNLSGPQAGRGHGRGYRNTRGYISQAAIQNRNDPDFQQRGGHTSANNMTIPGSGTMQHQRNRGNRGHGGNRGNRDYQAVLDALSDSSQGGMSVVSVPDPFDNPDIPWSPEFTSPQDNEWPPASPGVSPRELYTRQPTDHFTHDVGLSYGNPPLDEEDQECPRNTSPHALTMITINGVPRIHNDPHHPIFPPDDKWKFEVDSGSVALHLNHRGFVVNEAFKEHTGMTDEHARCQCVRSNYHMCCGACRERSTTLREAEKVDRRELLHGYTFSDKADGVAKEMIYLLVNNIPMTLQVLVLGYQRVCQGSKIESALLTIFIKDVASAHRFATHLAHACVMYNRHEEWIMKEVNTMGLTEASKLEDEAILSNRAERALLRGYGGGGVGLGISKNPGHASSLEGWELAVWVGNEGKGIYATGKYRGTPPPCAHDAKLKESA</sequence>
<evidence type="ECO:0000313" key="3">
    <source>
        <dbReference type="Proteomes" id="UP000018144"/>
    </source>
</evidence>
<name>U4KZG8_PYROM</name>
<organism evidence="2 3">
    <name type="scientific">Pyronema omphalodes (strain CBS 100304)</name>
    <name type="common">Pyronema confluens</name>
    <dbReference type="NCBI Taxonomy" id="1076935"/>
    <lineage>
        <taxon>Eukaryota</taxon>
        <taxon>Fungi</taxon>
        <taxon>Dikarya</taxon>
        <taxon>Ascomycota</taxon>
        <taxon>Pezizomycotina</taxon>
        <taxon>Pezizomycetes</taxon>
        <taxon>Pezizales</taxon>
        <taxon>Pyronemataceae</taxon>
        <taxon>Pyronema</taxon>
    </lineage>
</organism>
<dbReference type="AlphaFoldDB" id="U4KZG8"/>
<proteinExistence type="predicted"/>
<accession>U4KZG8</accession>
<feature type="region of interest" description="Disordered" evidence="1">
    <location>
        <begin position="108"/>
        <end position="146"/>
    </location>
</feature>
<feature type="compositionally biased region" description="Polar residues" evidence="1">
    <location>
        <begin position="112"/>
        <end position="130"/>
    </location>
</feature>
<dbReference type="OrthoDB" id="5298669at2759"/>
<dbReference type="EMBL" id="HF935357">
    <property type="protein sequence ID" value="CCX07585.1"/>
    <property type="molecule type" value="Genomic_DNA"/>
</dbReference>
<evidence type="ECO:0000313" key="2">
    <source>
        <dbReference type="EMBL" id="CCX07585.1"/>
    </source>
</evidence>
<dbReference type="Proteomes" id="UP000018144">
    <property type="component" value="Unassembled WGS sequence"/>
</dbReference>
<keyword evidence="3" id="KW-1185">Reference proteome</keyword>
<reference evidence="2 3" key="1">
    <citation type="journal article" date="2013" name="PLoS Genet.">
        <title>The genome and development-dependent transcriptomes of Pyronema confluens: a window into fungal evolution.</title>
        <authorList>
            <person name="Traeger S."/>
            <person name="Altegoer F."/>
            <person name="Freitag M."/>
            <person name="Gabaldon T."/>
            <person name="Kempken F."/>
            <person name="Kumar A."/>
            <person name="Marcet-Houben M."/>
            <person name="Poggeler S."/>
            <person name="Stajich J.E."/>
            <person name="Nowrousian M."/>
        </authorList>
    </citation>
    <scope>NUCLEOTIDE SEQUENCE [LARGE SCALE GENOMIC DNA]</scope>
    <source>
        <strain evidence="3">CBS 100304</strain>
        <tissue evidence="2">Vegetative mycelium</tissue>
    </source>
</reference>
<evidence type="ECO:0000256" key="1">
    <source>
        <dbReference type="SAM" id="MobiDB-lite"/>
    </source>
</evidence>